<dbReference type="PANTHER" id="PTHR18945">
    <property type="entry name" value="NEUROTRANSMITTER GATED ION CHANNEL"/>
    <property type="match status" value="1"/>
</dbReference>
<evidence type="ECO:0000256" key="15">
    <source>
        <dbReference type="RuleBase" id="RU000687"/>
    </source>
</evidence>
<dbReference type="PRINTS" id="PR00252">
    <property type="entry name" value="NRIONCHANNEL"/>
</dbReference>
<keyword evidence="9 19" id="KW-0675">Receptor</keyword>
<feature type="transmembrane region" description="Helical" evidence="15">
    <location>
        <begin position="389"/>
        <end position="413"/>
    </location>
</feature>
<evidence type="ECO:0000256" key="10">
    <source>
        <dbReference type="ARBA" id="ARBA00023180"/>
    </source>
</evidence>
<feature type="transmembrane region" description="Helical" evidence="15">
    <location>
        <begin position="354"/>
        <end position="377"/>
    </location>
</feature>
<evidence type="ECO:0000256" key="12">
    <source>
        <dbReference type="ARBA" id="ARBA00023286"/>
    </source>
</evidence>
<dbReference type="InterPro" id="IPR036719">
    <property type="entry name" value="Neuro-gated_channel_TM_sf"/>
</dbReference>
<dbReference type="Gene3D" id="1.20.58.390">
    <property type="entry name" value="Neurotransmitter-gated ion-channel transmembrane domain"/>
    <property type="match status" value="1"/>
</dbReference>
<evidence type="ECO:0000256" key="1">
    <source>
        <dbReference type="ARBA" id="ARBA00022448"/>
    </source>
</evidence>
<comment type="caution">
    <text evidence="19">The sequence shown here is derived from an EMBL/GenBank/DDBJ whole genome shotgun (WGS) entry which is preliminary data.</text>
</comment>
<keyword evidence="8" id="KW-1015">Disulfide bond</keyword>
<evidence type="ECO:0000313" key="20">
    <source>
        <dbReference type="Proteomes" id="UP000055024"/>
    </source>
</evidence>
<evidence type="ECO:0000256" key="8">
    <source>
        <dbReference type="ARBA" id="ARBA00023157"/>
    </source>
</evidence>
<dbReference type="InterPro" id="IPR036734">
    <property type="entry name" value="Neur_chan_lig-bd_sf"/>
</dbReference>
<keyword evidence="5" id="KW-0770">Synapse</keyword>
<keyword evidence="20" id="KW-1185">Reference proteome</keyword>
<keyword evidence="10" id="KW-0325">Glycoprotein</keyword>
<accession>A0A0V1HPB4</accession>
<evidence type="ECO:0000259" key="18">
    <source>
        <dbReference type="Pfam" id="PF02932"/>
    </source>
</evidence>
<feature type="signal peptide" evidence="15">
    <location>
        <begin position="1"/>
        <end position="20"/>
    </location>
</feature>
<keyword evidence="1 15" id="KW-0813">Transport</keyword>
<dbReference type="PROSITE" id="PS00236">
    <property type="entry name" value="NEUROTR_ION_CHANNEL"/>
    <property type="match status" value="1"/>
</dbReference>
<comment type="similarity">
    <text evidence="15">Belongs to the ligand-gated ion channel (TC 1.A.9) family.</text>
</comment>
<dbReference type="AlphaFoldDB" id="A0A0V1HPB4"/>
<evidence type="ECO:0000256" key="4">
    <source>
        <dbReference type="ARBA" id="ARBA00022989"/>
    </source>
</evidence>
<dbReference type="STRING" id="268475.A0A0V1HPB4"/>
<dbReference type="InterPro" id="IPR002394">
    <property type="entry name" value="Nicotinic_acetylcholine_rcpt"/>
</dbReference>
<keyword evidence="12" id="KW-1071">Ligand-gated ion channel</keyword>
<feature type="non-terminal residue" evidence="19">
    <location>
        <position position="1"/>
    </location>
</feature>
<keyword evidence="4 15" id="KW-1133">Transmembrane helix</keyword>
<comment type="subcellular location">
    <subcellularLocation>
        <location evidence="14">Postsynaptic cell membrane</location>
        <topology evidence="14">Multi-pass membrane protein</topology>
    </subcellularLocation>
</comment>
<evidence type="ECO:0000256" key="5">
    <source>
        <dbReference type="ARBA" id="ARBA00023018"/>
    </source>
</evidence>
<name>A0A0V1HPB4_9BILA</name>
<keyword evidence="13 15" id="KW-0407">Ion channel</keyword>
<evidence type="ECO:0000313" key="19">
    <source>
        <dbReference type="EMBL" id="KRZ12590.1"/>
    </source>
</evidence>
<evidence type="ECO:0000256" key="14">
    <source>
        <dbReference type="ARBA" id="ARBA00034104"/>
    </source>
</evidence>
<feature type="transmembrane region" description="Helical" evidence="15">
    <location>
        <begin position="419"/>
        <end position="442"/>
    </location>
</feature>
<dbReference type="FunFam" id="1.20.58.390:FF:000001">
    <property type="entry name" value="Neuronal nicotinic acetylcholine receptor subunit 3"/>
    <property type="match status" value="1"/>
</dbReference>
<evidence type="ECO:0000256" key="11">
    <source>
        <dbReference type="ARBA" id="ARBA00023257"/>
    </source>
</evidence>
<gene>
    <name evidence="19" type="primary">unc-38</name>
    <name evidence="19" type="ORF">T11_3809</name>
</gene>
<dbReference type="InterPro" id="IPR038050">
    <property type="entry name" value="Neuro_actylchol_rec"/>
</dbReference>
<evidence type="ECO:0000256" key="16">
    <source>
        <dbReference type="SAM" id="MobiDB-lite"/>
    </source>
</evidence>
<dbReference type="Gene3D" id="2.70.170.10">
    <property type="entry name" value="Neurotransmitter-gated ion-channel ligand-binding domain"/>
    <property type="match status" value="1"/>
</dbReference>
<keyword evidence="3 15" id="KW-0812">Transmembrane</keyword>
<dbReference type="GO" id="GO:0004888">
    <property type="term" value="F:transmembrane signaling receptor activity"/>
    <property type="evidence" value="ECO:0007669"/>
    <property type="project" value="InterPro"/>
</dbReference>
<dbReference type="Proteomes" id="UP000055024">
    <property type="component" value="Unassembled WGS sequence"/>
</dbReference>
<keyword evidence="6 15" id="KW-0406">Ion transport</keyword>
<dbReference type="GO" id="GO:0022848">
    <property type="term" value="F:acetylcholine-gated monoatomic cation-selective channel activity"/>
    <property type="evidence" value="ECO:0007669"/>
    <property type="project" value="InterPro"/>
</dbReference>
<feature type="domain" description="Neurotransmitter-gated ion-channel ligand-binding" evidence="17">
    <location>
        <begin position="121"/>
        <end position="353"/>
    </location>
</feature>
<dbReference type="SUPFAM" id="SSF63712">
    <property type="entry name" value="Nicotinic receptor ligand binding domain-like"/>
    <property type="match status" value="1"/>
</dbReference>
<feature type="domain" description="Neurotransmitter-gated ion-channel transmembrane" evidence="18">
    <location>
        <begin position="360"/>
        <end position="595"/>
    </location>
</feature>
<evidence type="ECO:0000256" key="2">
    <source>
        <dbReference type="ARBA" id="ARBA00022475"/>
    </source>
</evidence>
<sequence>LVSVAVVWLALFKCARRAFTLVPNSSFNFSTDYFLHLKINKVKKKSYAFNSLNISSIHWLSIRPKAKLSSTPICIMSKKIFSHCSDGLFPFDIMVIVGLLFYLICSSARIGQAAPANENAKRLFDDLLINYNKLRRPVKNPNDILTIKLKLRLSQIIDVHEKDQIMTTSVWLKQEWIDNKLIWDPQQYGGLSVLYVPAEMIWLPDIVLYNNAASNYNITITTKATLHYTGLVRWEPPAIYKSMCSINVEWFPFDEQTCHLKFGSWSYTEAQIDLQHMDEAIEFVLELDERDDTWKNITVVWNGIDLSDYYPSVEWDILSIPAKRHGKHYNSCCASFDRDFIDITYYINLRRKPLFYTVNMIFPCIGISFLTILVFYLPSDSNEKISLCISILVSLTVFFLLLTEIIPATSIVLPLIGKYLLFTMVMVTLSVIVTVVSLNLHFRTPTTHRMPKWVKRVFLRTLPKYLLMRRPLGDDDSFRRMDSRRSTRSSNYVQSRKPSFTGTVEQSNCCNQQQQQQQQQLQQHQQQQCFQNAFAEKHIFAFQESPAATPTTTESSEIIPEDIYISPPVVRAFRNVCFIARLLQKKDRDDKVTICFVFNFTFVKKFLKSRSNSTVSD</sequence>
<comment type="caution">
    <text evidence="15">Lacks conserved residue(s) required for the propagation of feature annotation.</text>
</comment>
<dbReference type="InterPro" id="IPR018000">
    <property type="entry name" value="Neurotransmitter_ion_chnl_CS"/>
</dbReference>
<feature type="chain" id="PRO_5022249874" evidence="15">
    <location>
        <begin position="21"/>
        <end position="617"/>
    </location>
</feature>
<dbReference type="FunFam" id="2.70.170.10:FF:000013">
    <property type="entry name" value="Acetylcholine receptor subunit alpha"/>
    <property type="match status" value="1"/>
</dbReference>
<evidence type="ECO:0000256" key="9">
    <source>
        <dbReference type="ARBA" id="ARBA00023170"/>
    </source>
</evidence>
<dbReference type="InterPro" id="IPR006202">
    <property type="entry name" value="Neur_chan_lig-bd"/>
</dbReference>
<dbReference type="InterPro" id="IPR006201">
    <property type="entry name" value="Neur_channel"/>
</dbReference>
<evidence type="ECO:0000259" key="17">
    <source>
        <dbReference type="Pfam" id="PF02931"/>
    </source>
</evidence>
<dbReference type="SUPFAM" id="SSF90112">
    <property type="entry name" value="Neurotransmitter-gated ion-channel transmembrane pore"/>
    <property type="match status" value="1"/>
</dbReference>
<evidence type="ECO:0000256" key="7">
    <source>
        <dbReference type="ARBA" id="ARBA00023136"/>
    </source>
</evidence>
<dbReference type="EMBL" id="JYDP01000039">
    <property type="protein sequence ID" value="KRZ12590.1"/>
    <property type="molecule type" value="Genomic_DNA"/>
</dbReference>
<keyword evidence="15" id="KW-0732">Signal</keyword>
<dbReference type="InterPro" id="IPR006029">
    <property type="entry name" value="Neurotrans-gated_channel_TM"/>
</dbReference>
<dbReference type="Pfam" id="PF02932">
    <property type="entry name" value="Neur_chan_memb"/>
    <property type="match status" value="1"/>
</dbReference>
<dbReference type="CDD" id="cd19064">
    <property type="entry name" value="LGIC_TM_nAChR"/>
    <property type="match status" value="1"/>
</dbReference>
<keyword evidence="2" id="KW-1003">Cell membrane</keyword>
<evidence type="ECO:0000256" key="13">
    <source>
        <dbReference type="ARBA" id="ARBA00023303"/>
    </source>
</evidence>
<keyword evidence="7 15" id="KW-0472">Membrane</keyword>
<dbReference type="OrthoDB" id="5975154at2759"/>
<keyword evidence="11" id="KW-0628">Postsynaptic cell membrane</keyword>
<dbReference type="GO" id="GO:0045211">
    <property type="term" value="C:postsynaptic membrane"/>
    <property type="evidence" value="ECO:0007669"/>
    <property type="project" value="UniProtKB-SubCell"/>
</dbReference>
<reference evidence="19 20" key="1">
    <citation type="submission" date="2015-01" db="EMBL/GenBank/DDBJ databases">
        <title>Evolution of Trichinella species and genotypes.</title>
        <authorList>
            <person name="Korhonen P.K."/>
            <person name="Edoardo P."/>
            <person name="Giuseppe L.R."/>
            <person name="Gasser R.B."/>
        </authorList>
    </citation>
    <scope>NUCLEOTIDE SEQUENCE [LARGE SCALE GENOMIC DNA]</scope>
    <source>
        <strain evidence="19">ISS1029</strain>
    </source>
</reference>
<protein>
    <submittedName>
        <fullName evidence="19">Acetylcholine receptor subunit alpha-type unc-38</fullName>
    </submittedName>
</protein>
<dbReference type="PRINTS" id="PR00254">
    <property type="entry name" value="NICOTINICR"/>
</dbReference>
<feature type="region of interest" description="Disordered" evidence="16">
    <location>
        <begin position="477"/>
        <end position="497"/>
    </location>
</feature>
<evidence type="ECO:0000256" key="6">
    <source>
        <dbReference type="ARBA" id="ARBA00023065"/>
    </source>
</evidence>
<dbReference type="CDD" id="cd19031">
    <property type="entry name" value="LGIC_ECD_nAChR_proto_alpha-like"/>
    <property type="match status" value="1"/>
</dbReference>
<proteinExistence type="inferred from homology"/>
<dbReference type="Pfam" id="PF02931">
    <property type="entry name" value="Neur_chan_LBD"/>
    <property type="match status" value="1"/>
</dbReference>
<evidence type="ECO:0000256" key="3">
    <source>
        <dbReference type="ARBA" id="ARBA00022692"/>
    </source>
</evidence>
<organism evidence="19 20">
    <name type="scientific">Trichinella zimbabwensis</name>
    <dbReference type="NCBI Taxonomy" id="268475"/>
    <lineage>
        <taxon>Eukaryota</taxon>
        <taxon>Metazoa</taxon>
        <taxon>Ecdysozoa</taxon>
        <taxon>Nematoda</taxon>
        <taxon>Enoplea</taxon>
        <taxon>Dorylaimia</taxon>
        <taxon>Trichinellida</taxon>
        <taxon>Trichinellidae</taxon>
        <taxon>Trichinella</taxon>
    </lineage>
</organism>